<name>A0A6B3NE76_9CYAN</name>
<protein>
    <submittedName>
        <fullName evidence="1">Uncharacterized protein</fullName>
    </submittedName>
</protein>
<reference evidence="1" key="1">
    <citation type="submission" date="2019-11" db="EMBL/GenBank/DDBJ databases">
        <title>Genomic insights into an expanded diversity of filamentous marine cyanobacteria reveals the extraordinary biosynthetic potential of Moorea and Okeania.</title>
        <authorList>
            <person name="Ferreira Leao T."/>
            <person name="Wang M."/>
            <person name="Moss N."/>
            <person name="Da Silva R."/>
            <person name="Sanders J."/>
            <person name="Nurk S."/>
            <person name="Gurevich A."/>
            <person name="Humphrey G."/>
            <person name="Reher R."/>
            <person name="Zhu Q."/>
            <person name="Belda-Ferre P."/>
            <person name="Glukhov E."/>
            <person name="Rex R."/>
            <person name="Dorrestein P.C."/>
            <person name="Knight R."/>
            <person name="Pevzner P."/>
            <person name="Gerwick W.H."/>
            <person name="Gerwick L."/>
        </authorList>
    </citation>
    <scope>NUCLEOTIDE SEQUENCE</scope>
    <source>
        <strain evidence="1">SIO1C4</strain>
    </source>
</reference>
<dbReference type="EMBL" id="JAAHFQ010000328">
    <property type="protein sequence ID" value="NER29215.1"/>
    <property type="molecule type" value="Genomic_DNA"/>
</dbReference>
<proteinExistence type="predicted"/>
<organism evidence="1">
    <name type="scientific">Symploca sp. SIO1C4</name>
    <dbReference type="NCBI Taxonomy" id="2607765"/>
    <lineage>
        <taxon>Bacteria</taxon>
        <taxon>Bacillati</taxon>
        <taxon>Cyanobacteriota</taxon>
        <taxon>Cyanophyceae</taxon>
        <taxon>Coleofasciculales</taxon>
        <taxon>Coleofasciculaceae</taxon>
        <taxon>Symploca</taxon>
    </lineage>
</organism>
<accession>A0A6B3NE76</accession>
<dbReference type="AlphaFoldDB" id="A0A6B3NE76"/>
<gene>
    <name evidence="1" type="ORF">F6J89_16680</name>
</gene>
<sequence length="94" mass="10390">MTQSSDRLDRIEAAIASLTELVRTSTQNINLIAERLDNIANTAVEAQQRAADAHQEASISTDLALQSLRQCERIWEYLLSQNPNGKGDMSDDST</sequence>
<comment type="caution">
    <text evidence="1">The sequence shown here is derived from an EMBL/GenBank/DDBJ whole genome shotgun (WGS) entry which is preliminary data.</text>
</comment>
<evidence type="ECO:0000313" key="1">
    <source>
        <dbReference type="EMBL" id="NER29215.1"/>
    </source>
</evidence>